<evidence type="ECO:0000256" key="2">
    <source>
        <dbReference type="ARBA" id="ARBA00006490"/>
    </source>
</evidence>
<dbReference type="EC" id="2.8.1.7" evidence="3"/>
<dbReference type="PANTHER" id="PTHR11601">
    <property type="entry name" value="CYSTEINE DESULFURYLASE FAMILY MEMBER"/>
    <property type="match status" value="1"/>
</dbReference>
<dbReference type="InterPro" id="IPR015422">
    <property type="entry name" value="PyrdxlP-dep_Trfase_small"/>
</dbReference>
<dbReference type="RefSeq" id="WP_128745703.1">
    <property type="nucleotide sequence ID" value="NZ_CP035281.1"/>
</dbReference>
<dbReference type="GO" id="GO:0051536">
    <property type="term" value="F:iron-sulfur cluster binding"/>
    <property type="evidence" value="ECO:0007669"/>
    <property type="project" value="UniProtKB-KW"/>
</dbReference>
<keyword evidence="13" id="KW-1185">Reference proteome</keyword>
<dbReference type="GO" id="GO:0046872">
    <property type="term" value="F:metal ion binding"/>
    <property type="evidence" value="ECO:0007669"/>
    <property type="project" value="UniProtKB-KW"/>
</dbReference>
<dbReference type="PANTHER" id="PTHR11601:SF34">
    <property type="entry name" value="CYSTEINE DESULFURASE"/>
    <property type="match status" value="1"/>
</dbReference>
<reference evidence="12 13" key="1">
    <citation type="submission" date="2019-01" db="EMBL/GenBank/DDBJ databases">
        <title>Draft genomes of a novel of Aminipila strains.</title>
        <authorList>
            <person name="Ma S."/>
        </authorList>
    </citation>
    <scope>NUCLEOTIDE SEQUENCE [LARGE SCALE GENOMIC DNA]</scope>
    <source>
        <strain evidence="13">JN-39</strain>
    </source>
</reference>
<dbReference type="InterPro" id="IPR020578">
    <property type="entry name" value="Aminotrans_V_PyrdxlP_BS"/>
</dbReference>
<dbReference type="FunFam" id="3.40.640.10:FF:000084">
    <property type="entry name" value="IscS-like cysteine desulfurase"/>
    <property type="match status" value="1"/>
</dbReference>
<dbReference type="InterPro" id="IPR016454">
    <property type="entry name" value="Cysteine_dSase"/>
</dbReference>
<evidence type="ECO:0000256" key="3">
    <source>
        <dbReference type="ARBA" id="ARBA00012239"/>
    </source>
</evidence>
<dbReference type="InterPro" id="IPR000192">
    <property type="entry name" value="Aminotrans_V_dom"/>
</dbReference>
<dbReference type="Gene3D" id="3.90.1150.10">
    <property type="entry name" value="Aspartate Aminotransferase, domain 1"/>
    <property type="match status" value="1"/>
</dbReference>
<accession>A0A410PVW3</accession>
<evidence type="ECO:0000256" key="9">
    <source>
        <dbReference type="ARBA" id="ARBA00050776"/>
    </source>
</evidence>
<dbReference type="PIRSF" id="PIRSF005572">
    <property type="entry name" value="NifS"/>
    <property type="match status" value="1"/>
</dbReference>
<dbReference type="GO" id="GO:0031071">
    <property type="term" value="F:cysteine desulfurase activity"/>
    <property type="evidence" value="ECO:0007669"/>
    <property type="project" value="UniProtKB-EC"/>
</dbReference>
<protein>
    <recommendedName>
        <fullName evidence="3">cysteine desulfurase</fullName>
        <ecNumber evidence="3">2.8.1.7</ecNumber>
    </recommendedName>
</protein>
<dbReference type="EMBL" id="CP035281">
    <property type="protein sequence ID" value="QAT43054.1"/>
    <property type="molecule type" value="Genomic_DNA"/>
</dbReference>
<evidence type="ECO:0000256" key="10">
    <source>
        <dbReference type="RuleBase" id="RU004504"/>
    </source>
</evidence>
<keyword evidence="5" id="KW-0479">Metal-binding</keyword>
<dbReference type="OrthoDB" id="9808002at2"/>
<evidence type="ECO:0000256" key="8">
    <source>
        <dbReference type="ARBA" id="ARBA00023014"/>
    </source>
</evidence>
<name>A0A410PVW3_9FIRM</name>
<dbReference type="InterPro" id="IPR015421">
    <property type="entry name" value="PyrdxlP-dep_Trfase_major"/>
</dbReference>
<keyword evidence="6" id="KW-0663">Pyridoxal phosphate</keyword>
<comment type="catalytic activity">
    <reaction evidence="9">
        <text>(sulfur carrier)-H + L-cysteine = (sulfur carrier)-SH + L-alanine</text>
        <dbReference type="Rhea" id="RHEA:43892"/>
        <dbReference type="Rhea" id="RHEA-COMP:14737"/>
        <dbReference type="Rhea" id="RHEA-COMP:14739"/>
        <dbReference type="ChEBI" id="CHEBI:29917"/>
        <dbReference type="ChEBI" id="CHEBI:35235"/>
        <dbReference type="ChEBI" id="CHEBI:57972"/>
        <dbReference type="ChEBI" id="CHEBI:64428"/>
        <dbReference type="EC" id="2.8.1.7"/>
    </reaction>
</comment>
<evidence type="ECO:0000256" key="4">
    <source>
        <dbReference type="ARBA" id="ARBA00022679"/>
    </source>
</evidence>
<keyword evidence="7" id="KW-0408">Iron</keyword>
<sequence length="395" mass="43377">MFVYLDNSATTKQYDAVTDKMIEYMREDFGNPSSLHKLGLTAEKAVRAARKNVAEALNAREEEIIFTSGGTESDNTALLGAASARKRRGKKIITTAIEHPAILEAAGRLENLGFTIEYIGVDEKGTVDMESFRQSITEDTILISAMGVNNEVGTMEPIHEMVQIKNEYNKKHGTEVLFHTDAVQAFGKLPVQSSGIDMISVSGHKIHGPKGIGALYIRKGLTIEPYLIGGGQEKHMRSGTENVPAIAGFGQAAQTAGRNLENRVRKMSAARDYLLEGIQTEIKDIKINSAEKDSPIWEQGLCCPSVLNISFLGTRGEVLLHTLEQADIYVSTGSACSSNKKGQSHVLKAMGLKDKEIEGAIRFSFSEFNTTEEMDYVLEHLKQAVTKFRKLGSFR</sequence>
<keyword evidence="8" id="KW-0411">Iron-sulfur</keyword>
<dbReference type="InterPro" id="IPR015424">
    <property type="entry name" value="PyrdxlP-dep_Trfase"/>
</dbReference>
<feature type="domain" description="Aminotransferase class V" evidence="11">
    <location>
        <begin position="3"/>
        <end position="376"/>
    </location>
</feature>
<dbReference type="SUPFAM" id="SSF53383">
    <property type="entry name" value="PLP-dependent transferases"/>
    <property type="match status" value="1"/>
</dbReference>
<gene>
    <name evidence="12" type="ORF">EQM06_07285</name>
</gene>
<keyword evidence="4" id="KW-0808">Transferase</keyword>
<evidence type="ECO:0000256" key="7">
    <source>
        <dbReference type="ARBA" id="ARBA00023004"/>
    </source>
</evidence>
<comment type="cofactor">
    <cofactor evidence="1 10">
        <name>pyridoxal 5'-phosphate</name>
        <dbReference type="ChEBI" id="CHEBI:597326"/>
    </cofactor>
</comment>
<proteinExistence type="inferred from homology"/>
<comment type="similarity">
    <text evidence="2">Belongs to the class-V pyridoxal-phosphate-dependent aminotransferase family. NifS/IscS subfamily.</text>
</comment>
<organism evidence="12 13">
    <name type="scientific">Aminipila luticellarii</name>
    <dbReference type="NCBI Taxonomy" id="2507160"/>
    <lineage>
        <taxon>Bacteria</taxon>
        <taxon>Bacillati</taxon>
        <taxon>Bacillota</taxon>
        <taxon>Clostridia</taxon>
        <taxon>Peptostreptococcales</taxon>
        <taxon>Anaerovoracaceae</taxon>
        <taxon>Aminipila</taxon>
    </lineage>
</organism>
<evidence type="ECO:0000256" key="5">
    <source>
        <dbReference type="ARBA" id="ARBA00022723"/>
    </source>
</evidence>
<dbReference type="Pfam" id="PF00266">
    <property type="entry name" value="Aminotran_5"/>
    <property type="match status" value="1"/>
</dbReference>
<dbReference type="Gene3D" id="1.10.260.50">
    <property type="match status" value="1"/>
</dbReference>
<dbReference type="AlphaFoldDB" id="A0A410PVW3"/>
<dbReference type="Proteomes" id="UP000287601">
    <property type="component" value="Chromosome"/>
</dbReference>
<evidence type="ECO:0000259" key="11">
    <source>
        <dbReference type="Pfam" id="PF00266"/>
    </source>
</evidence>
<evidence type="ECO:0000256" key="1">
    <source>
        <dbReference type="ARBA" id="ARBA00001933"/>
    </source>
</evidence>
<evidence type="ECO:0000256" key="6">
    <source>
        <dbReference type="ARBA" id="ARBA00022898"/>
    </source>
</evidence>
<dbReference type="Gene3D" id="3.40.640.10">
    <property type="entry name" value="Type I PLP-dependent aspartate aminotransferase-like (Major domain)"/>
    <property type="match status" value="1"/>
</dbReference>
<evidence type="ECO:0000313" key="12">
    <source>
        <dbReference type="EMBL" id="QAT43054.1"/>
    </source>
</evidence>
<evidence type="ECO:0000313" key="13">
    <source>
        <dbReference type="Proteomes" id="UP000287601"/>
    </source>
</evidence>
<dbReference type="KEGG" id="amij:EQM06_07285"/>
<dbReference type="PROSITE" id="PS00595">
    <property type="entry name" value="AA_TRANSFER_CLASS_5"/>
    <property type="match status" value="1"/>
</dbReference>